<comment type="catalytic activity">
    <reaction evidence="18">
        <text>L-seryl-[protein] + ATP = O-phospho-L-seryl-[protein] + ADP + H(+)</text>
        <dbReference type="Rhea" id="RHEA:17989"/>
        <dbReference type="Rhea" id="RHEA-COMP:9863"/>
        <dbReference type="Rhea" id="RHEA-COMP:11604"/>
        <dbReference type="ChEBI" id="CHEBI:15378"/>
        <dbReference type="ChEBI" id="CHEBI:29999"/>
        <dbReference type="ChEBI" id="CHEBI:30616"/>
        <dbReference type="ChEBI" id="CHEBI:83421"/>
        <dbReference type="ChEBI" id="CHEBI:456216"/>
        <dbReference type="EC" id="2.7.11.1"/>
    </reaction>
    <physiologicalReaction direction="left-to-right" evidence="18">
        <dbReference type="Rhea" id="RHEA:17990"/>
    </physiologicalReaction>
</comment>
<feature type="compositionally biased region" description="Basic residues" evidence="19">
    <location>
        <begin position="692"/>
        <end position="707"/>
    </location>
</feature>
<dbReference type="EC" id="2.7.11.1" evidence="3"/>
<dbReference type="GO" id="GO:0016787">
    <property type="term" value="F:hydrolase activity"/>
    <property type="evidence" value="ECO:0007669"/>
    <property type="project" value="UniProtKB-KW"/>
</dbReference>
<dbReference type="Proteomes" id="UP001378960">
    <property type="component" value="Unassembled WGS sequence"/>
</dbReference>
<feature type="domain" description="KEN" evidence="22">
    <location>
        <begin position="1043"/>
        <end position="1173"/>
    </location>
</feature>
<keyword evidence="7" id="KW-0479">Metal-binding</keyword>
<feature type="region of interest" description="Disordered" evidence="19">
    <location>
        <begin position="646"/>
        <end position="724"/>
    </location>
</feature>
<dbReference type="Gene3D" id="1.10.510.10">
    <property type="entry name" value="Transferase(Phosphotransferase) domain 1"/>
    <property type="match status" value="1"/>
</dbReference>
<keyword evidence="24" id="KW-1185">Reference proteome</keyword>
<keyword evidence="11" id="KW-0378">Hydrolase</keyword>
<keyword evidence="15" id="KW-0472">Membrane</keyword>
<dbReference type="SUPFAM" id="SSF56112">
    <property type="entry name" value="Protein kinase-like (PK-like)"/>
    <property type="match status" value="1"/>
</dbReference>
<dbReference type="Gene3D" id="3.30.200.20">
    <property type="entry name" value="Phosphorylase Kinase, domain 1"/>
    <property type="match status" value="1"/>
</dbReference>
<dbReference type="PROSITE" id="PS51392">
    <property type="entry name" value="KEN"/>
    <property type="match status" value="1"/>
</dbReference>
<feature type="chain" id="PRO_5043641255" description="non-specific serine/threonine protein kinase" evidence="20">
    <location>
        <begin position="22"/>
        <end position="1173"/>
    </location>
</feature>
<dbReference type="InterPro" id="IPR010513">
    <property type="entry name" value="KEN_dom"/>
</dbReference>
<dbReference type="GO" id="GO:0004674">
    <property type="term" value="F:protein serine/threonine kinase activity"/>
    <property type="evidence" value="ECO:0007669"/>
    <property type="project" value="UniProtKB-KW"/>
</dbReference>
<dbReference type="InterPro" id="IPR011047">
    <property type="entry name" value="Quinoprotein_ADH-like_sf"/>
</dbReference>
<keyword evidence="5" id="KW-0808">Transferase</keyword>
<protein>
    <recommendedName>
        <fullName evidence="3">non-specific serine/threonine protein kinase</fullName>
        <ecNumber evidence="3">2.7.11.1</ecNumber>
    </recommendedName>
</protein>
<name>A0AAV5RA88_PICKL</name>
<comment type="caution">
    <text evidence="23">The sequence shown here is derived from an EMBL/GenBank/DDBJ whole genome shotgun (WGS) entry which is preliminary data.</text>
</comment>
<dbReference type="InterPro" id="IPR000719">
    <property type="entry name" value="Prot_kinase_dom"/>
</dbReference>
<evidence type="ECO:0000256" key="10">
    <source>
        <dbReference type="ARBA" id="ARBA00022777"/>
    </source>
</evidence>
<dbReference type="FunFam" id="1.10.510.10:FF:000572">
    <property type="entry name" value="Serine/threonine-protein kinase/endoribonuclease IRE1"/>
    <property type="match status" value="1"/>
</dbReference>
<keyword evidence="14" id="KW-1133">Transmembrane helix</keyword>
<dbReference type="EMBL" id="BTGB01000009">
    <property type="protein sequence ID" value="GMM48062.1"/>
    <property type="molecule type" value="Genomic_DNA"/>
</dbReference>
<dbReference type="FunFam" id="3.30.200.20:FF:000077">
    <property type="entry name" value="Putative Serine/threonine-protein kinase/endoribonuclease IRE1"/>
    <property type="match status" value="1"/>
</dbReference>
<evidence type="ECO:0000256" key="5">
    <source>
        <dbReference type="ARBA" id="ARBA00022679"/>
    </source>
</evidence>
<keyword evidence="10 23" id="KW-0418">Kinase</keyword>
<dbReference type="PROSITE" id="PS50011">
    <property type="entry name" value="PROTEIN_KINASE_DOM"/>
    <property type="match status" value="1"/>
</dbReference>
<dbReference type="Pfam" id="PF06479">
    <property type="entry name" value="Ribonuc_2-5A"/>
    <property type="match status" value="1"/>
</dbReference>
<evidence type="ECO:0000256" key="15">
    <source>
        <dbReference type="ARBA" id="ARBA00023136"/>
    </source>
</evidence>
<keyword evidence="4" id="KW-0723">Serine/threonine-protein kinase</keyword>
<evidence type="ECO:0000256" key="12">
    <source>
        <dbReference type="ARBA" id="ARBA00022840"/>
    </source>
</evidence>
<dbReference type="AlphaFoldDB" id="A0AAV5RA88"/>
<evidence type="ECO:0000256" key="19">
    <source>
        <dbReference type="SAM" id="MobiDB-lite"/>
    </source>
</evidence>
<dbReference type="InterPro" id="IPR015943">
    <property type="entry name" value="WD40/YVTN_repeat-like_dom_sf"/>
</dbReference>
<dbReference type="InterPro" id="IPR011009">
    <property type="entry name" value="Kinase-like_dom_sf"/>
</dbReference>
<keyword evidence="12" id="KW-0067">ATP-binding</keyword>
<organism evidence="23 24">
    <name type="scientific">Pichia kluyveri</name>
    <name type="common">Yeast</name>
    <dbReference type="NCBI Taxonomy" id="36015"/>
    <lineage>
        <taxon>Eukaryota</taxon>
        <taxon>Fungi</taxon>
        <taxon>Dikarya</taxon>
        <taxon>Ascomycota</taxon>
        <taxon>Saccharomycotina</taxon>
        <taxon>Pichiomycetes</taxon>
        <taxon>Pichiales</taxon>
        <taxon>Pichiaceae</taxon>
        <taxon>Pichia</taxon>
    </lineage>
</organism>
<evidence type="ECO:0000259" key="22">
    <source>
        <dbReference type="PROSITE" id="PS51392"/>
    </source>
</evidence>
<comment type="subcellular location">
    <subcellularLocation>
        <location evidence="2">Membrane</location>
        <topology evidence="2">Single-pass type I membrane protein</topology>
    </subcellularLocation>
</comment>
<dbReference type="GO" id="GO:0036498">
    <property type="term" value="P:IRE1-mediated unfolded protein response"/>
    <property type="evidence" value="ECO:0007669"/>
    <property type="project" value="UniProtKB-ARBA"/>
</dbReference>
<evidence type="ECO:0000256" key="9">
    <source>
        <dbReference type="ARBA" id="ARBA00022741"/>
    </source>
</evidence>
<dbReference type="GO" id="GO:0051082">
    <property type="term" value="F:unfolded protein binding"/>
    <property type="evidence" value="ECO:0007669"/>
    <property type="project" value="TreeGrafter"/>
</dbReference>
<feature type="compositionally biased region" description="Basic and acidic residues" evidence="19">
    <location>
        <begin position="656"/>
        <end position="684"/>
    </location>
</feature>
<dbReference type="PROSITE" id="PS00108">
    <property type="entry name" value="PROTEIN_KINASE_ST"/>
    <property type="match status" value="1"/>
</dbReference>
<dbReference type="CDD" id="cd10422">
    <property type="entry name" value="RNase_Ire1"/>
    <property type="match status" value="1"/>
</dbReference>
<comment type="catalytic activity">
    <reaction evidence="17">
        <text>L-threonyl-[protein] + ATP = O-phospho-L-threonyl-[protein] + ADP + H(+)</text>
        <dbReference type="Rhea" id="RHEA:46608"/>
        <dbReference type="Rhea" id="RHEA-COMP:11060"/>
        <dbReference type="Rhea" id="RHEA-COMP:11605"/>
        <dbReference type="ChEBI" id="CHEBI:15378"/>
        <dbReference type="ChEBI" id="CHEBI:30013"/>
        <dbReference type="ChEBI" id="CHEBI:30616"/>
        <dbReference type="ChEBI" id="CHEBI:61977"/>
        <dbReference type="ChEBI" id="CHEBI:456216"/>
        <dbReference type="EC" id="2.7.11.1"/>
    </reaction>
    <physiologicalReaction direction="left-to-right" evidence="17">
        <dbReference type="Rhea" id="RHEA:46609"/>
    </physiologicalReaction>
</comment>
<evidence type="ECO:0000256" key="6">
    <source>
        <dbReference type="ARBA" id="ARBA00022692"/>
    </source>
</evidence>
<keyword evidence="6" id="KW-0812">Transmembrane</keyword>
<dbReference type="Pfam" id="PF00069">
    <property type="entry name" value="Pkinase"/>
    <property type="match status" value="1"/>
</dbReference>
<keyword evidence="13" id="KW-0460">Magnesium</keyword>
<keyword evidence="9" id="KW-0547">Nucleotide-binding</keyword>
<gene>
    <name evidence="23" type="ORF">DAPK24_046600</name>
</gene>
<dbReference type="GO" id="GO:0004521">
    <property type="term" value="F:RNA endonuclease activity"/>
    <property type="evidence" value="ECO:0007669"/>
    <property type="project" value="InterPro"/>
</dbReference>
<dbReference type="SMART" id="SM00580">
    <property type="entry name" value="PUG"/>
    <property type="match status" value="1"/>
</dbReference>
<evidence type="ECO:0000256" key="20">
    <source>
        <dbReference type="SAM" id="SignalP"/>
    </source>
</evidence>
<dbReference type="PANTHER" id="PTHR13954:SF6">
    <property type="entry name" value="NON-SPECIFIC SERINE_THREONINE PROTEIN KINASE"/>
    <property type="match status" value="1"/>
</dbReference>
<accession>A0AAV5RA88</accession>
<dbReference type="GO" id="GO:0005524">
    <property type="term" value="F:ATP binding"/>
    <property type="evidence" value="ECO:0007669"/>
    <property type="project" value="UniProtKB-KW"/>
</dbReference>
<evidence type="ECO:0000256" key="4">
    <source>
        <dbReference type="ARBA" id="ARBA00022527"/>
    </source>
</evidence>
<evidence type="ECO:0000256" key="18">
    <source>
        <dbReference type="ARBA" id="ARBA00048977"/>
    </source>
</evidence>
<evidence type="ECO:0000313" key="24">
    <source>
        <dbReference type="Proteomes" id="UP001378960"/>
    </source>
</evidence>
<dbReference type="InterPro" id="IPR008271">
    <property type="entry name" value="Ser/Thr_kinase_AS"/>
</dbReference>
<dbReference type="GO" id="GO:0006397">
    <property type="term" value="P:mRNA processing"/>
    <property type="evidence" value="ECO:0007669"/>
    <property type="project" value="InterPro"/>
</dbReference>
<evidence type="ECO:0000256" key="1">
    <source>
        <dbReference type="ARBA" id="ARBA00001946"/>
    </source>
</evidence>
<dbReference type="SMART" id="SM00220">
    <property type="entry name" value="S_TKc"/>
    <property type="match status" value="1"/>
</dbReference>
<dbReference type="GO" id="GO:0070059">
    <property type="term" value="P:intrinsic apoptotic signaling pathway in response to endoplasmic reticulum stress"/>
    <property type="evidence" value="ECO:0007669"/>
    <property type="project" value="TreeGrafter"/>
</dbReference>
<dbReference type="SUPFAM" id="SSF50998">
    <property type="entry name" value="Quinoprotein alcohol dehydrogenase-like"/>
    <property type="match status" value="1"/>
</dbReference>
<comment type="cofactor">
    <cofactor evidence="1">
        <name>Mg(2+)</name>
        <dbReference type="ChEBI" id="CHEBI:18420"/>
    </cofactor>
</comment>
<dbReference type="GO" id="GO:1990604">
    <property type="term" value="C:IRE1-TRAF2-ASK1 complex"/>
    <property type="evidence" value="ECO:0007669"/>
    <property type="project" value="TreeGrafter"/>
</dbReference>
<evidence type="ECO:0000256" key="14">
    <source>
        <dbReference type="ARBA" id="ARBA00022989"/>
    </source>
</evidence>
<proteinExistence type="predicted"/>
<evidence type="ECO:0000256" key="2">
    <source>
        <dbReference type="ARBA" id="ARBA00004479"/>
    </source>
</evidence>
<dbReference type="GO" id="GO:0046872">
    <property type="term" value="F:metal ion binding"/>
    <property type="evidence" value="ECO:0007669"/>
    <property type="project" value="UniProtKB-KW"/>
</dbReference>
<evidence type="ECO:0000256" key="8">
    <source>
        <dbReference type="ARBA" id="ARBA00022729"/>
    </source>
</evidence>
<evidence type="ECO:0000313" key="23">
    <source>
        <dbReference type="EMBL" id="GMM48062.1"/>
    </source>
</evidence>
<feature type="domain" description="Protein kinase" evidence="21">
    <location>
        <begin position="764"/>
        <end position="1040"/>
    </location>
</feature>
<feature type="signal peptide" evidence="20">
    <location>
        <begin position="1"/>
        <end position="21"/>
    </location>
</feature>
<sequence>MDWSHTLCLIILLNLLGFSVSIDSQSAQVITNNFWEDSNSDIKRNKELVVKNAYDYNIEGTDVLSNHFGAAYPNLNDVSFNGPNNQLKDFQITNLILTSDIEGNINAVNRRTGELLWSLVGGQPLVDVQSEKKLKTYPSPTPVGSYSVNTSSAGKIFENNNINVYTSDDKVTNNGRASTRKNNFKNEITWIVEPFNDGAVYHFTGNEGLEKLPLSVKEFVLNSPFSVNDQFVYTGTRMSGIVKVDAYTGEIVETYGLDDVGVCPADGEFYEDIHDDENTNDNEIELNTIDHKIEQSNRKNGSVITLGKTIYDLTIHSKNNTSWNITYVQWGPNNLHSNLLPQNCDSIDDIYIQPYHDNTLLALDINTKSIKWVSNLPFVTINVFDVFLNPLSESNDYIILPHPLDKQDNSPPKTNEATYLDRTKSGSWYAMSENHYPSLVRSAPLAKYITNERWRMPSIFANEDLLEISISGVHDNSLKKDSNERNKKKLANSNTVENYLAVYQSATPVPVYGYNGDKMQKVPHYLSNNINNNDINGYDNYMYHQHLQNQQRVLEIGTNSPTMTFNKSSFTNILFRAFENVFVALICLGVFYVLSKLGVLSSVGITQKNEQENEYISSEKQIIIETNTDEPNYSTNNKSIISSAISDIEDPNNIPHNKDNSNDTKKDTKLENPVDNHNLNRELDIDNDELGKRKRKRGTRGGKKNKKKDLEMASTNKTANSDNNLLTMQNHTENELDAYSDSAVVTINKNYDDEHITEISNNLVITDSILGFGSHGTIVFKGYFENRPVAVKRMLLEFYDVASLEIHLLQESDDHSNVVRYFCSQEKNKFLYIALELCSASLGDIIENKKDIGVKSDDKEILYQISNGVDHLHSLNIVHRDIKPQNILVAVSKKNSKSASNDVRYLISDFGLCKKLDADQSSFKGTTANAAGTSGWRAPELLNDLSPAYMKQNVKNRVRLTKSVDIFSTGCVFFYVLTKGYHPFGDRYIREGNIIKNEYDLSKLNQLKDSYLIKDLISSMIQKNPMIRPDIGTVIKHPFFWSAEKKLEFLLKVSDRFEVERRDPPSPLLLKLESISKEVLGSDGWFDKFDDNFIDNLGKYRKYNTHKLMDLLRAIRNKYHHYQDLPKDLAMEMGQIPDDFYYYFSDKFPRMLLLVYKLVQKILHEDELLVQFF</sequence>
<dbReference type="PANTHER" id="PTHR13954">
    <property type="entry name" value="IRE1-RELATED"/>
    <property type="match status" value="1"/>
</dbReference>
<evidence type="ECO:0000256" key="3">
    <source>
        <dbReference type="ARBA" id="ARBA00012513"/>
    </source>
</evidence>
<keyword evidence="8 20" id="KW-0732">Signal</keyword>
<dbReference type="Gene3D" id="1.20.1440.180">
    <property type="entry name" value="KEN domain"/>
    <property type="match status" value="1"/>
</dbReference>
<evidence type="ECO:0000256" key="17">
    <source>
        <dbReference type="ARBA" id="ARBA00048659"/>
    </source>
</evidence>
<dbReference type="Gene3D" id="2.130.10.10">
    <property type="entry name" value="YVTN repeat-like/Quinoprotein amine dehydrogenase"/>
    <property type="match status" value="1"/>
</dbReference>
<dbReference type="InterPro" id="IPR045133">
    <property type="entry name" value="IRE1/2-like"/>
</dbReference>
<evidence type="ECO:0000256" key="7">
    <source>
        <dbReference type="ARBA" id="ARBA00022723"/>
    </source>
</evidence>
<evidence type="ECO:0000259" key="21">
    <source>
        <dbReference type="PROSITE" id="PS50011"/>
    </source>
</evidence>
<dbReference type="InterPro" id="IPR038357">
    <property type="entry name" value="KEN_sf"/>
</dbReference>
<reference evidence="23 24" key="1">
    <citation type="journal article" date="2023" name="Elife">
        <title>Identification of key yeast species and microbe-microbe interactions impacting larval growth of Drosophila in the wild.</title>
        <authorList>
            <person name="Mure A."/>
            <person name="Sugiura Y."/>
            <person name="Maeda R."/>
            <person name="Honda K."/>
            <person name="Sakurai N."/>
            <person name="Takahashi Y."/>
            <person name="Watada M."/>
            <person name="Katoh T."/>
            <person name="Gotoh A."/>
            <person name="Gotoh Y."/>
            <person name="Taniguchi I."/>
            <person name="Nakamura K."/>
            <person name="Hayashi T."/>
            <person name="Katayama T."/>
            <person name="Uemura T."/>
            <person name="Hattori Y."/>
        </authorList>
    </citation>
    <scope>NUCLEOTIDE SEQUENCE [LARGE SCALE GENOMIC DNA]</scope>
    <source>
        <strain evidence="23 24">PK-24</strain>
    </source>
</reference>
<evidence type="ECO:0000256" key="11">
    <source>
        <dbReference type="ARBA" id="ARBA00022801"/>
    </source>
</evidence>
<keyword evidence="16" id="KW-0325">Glycoprotein</keyword>
<feature type="compositionally biased region" description="Polar residues" evidence="19">
    <location>
        <begin position="713"/>
        <end position="724"/>
    </location>
</feature>
<evidence type="ECO:0000256" key="13">
    <source>
        <dbReference type="ARBA" id="ARBA00022842"/>
    </source>
</evidence>
<evidence type="ECO:0000256" key="16">
    <source>
        <dbReference type="ARBA" id="ARBA00023180"/>
    </source>
</evidence>